<evidence type="ECO:0000313" key="12">
    <source>
        <dbReference type="EMBL" id="CAK0877531.1"/>
    </source>
</evidence>
<proteinExistence type="inferred from homology"/>
<dbReference type="PANTHER" id="PTHR31412:SF0">
    <property type="entry name" value="ZINC METALLOPROTEASE EGY1, CHLOROPLASTIC-RELATED"/>
    <property type="match status" value="1"/>
</dbReference>
<evidence type="ECO:0000256" key="5">
    <source>
        <dbReference type="ARBA" id="ARBA00022640"/>
    </source>
</evidence>
<dbReference type="EMBL" id="CAUYUJ010017748">
    <property type="protein sequence ID" value="CAK0877531.1"/>
    <property type="molecule type" value="Genomic_DNA"/>
</dbReference>
<keyword evidence="8" id="KW-0378">Hydrolase</keyword>
<comment type="subcellular location">
    <subcellularLocation>
        <location evidence="1">Membrane</location>
        <topology evidence="1">Multi-pass membrane protein</topology>
    </subcellularLocation>
    <subcellularLocation>
        <location evidence="2">Plastid</location>
        <location evidence="2">Chloroplast</location>
    </subcellularLocation>
</comment>
<evidence type="ECO:0000256" key="10">
    <source>
        <dbReference type="ARBA" id="ARBA00022989"/>
    </source>
</evidence>
<keyword evidence="11" id="KW-0472">Membrane</keyword>
<reference evidence="12" key="1">
    <citation type="submission" date="2023-10" db="EMBL/GenBank/DDBJ databases">
        <authorList>
            <person name="Chen Y."/>
            <person name="Shah S."/>
            <person name="Dougan E. K."/>
            <person name="Thang M."/>
            <person name="Chan C."/>
        </authorList>
    </citation>
    <scope>NUCLEOTIDE SEQUENCE [LARGE SCALE GENOMIC DNA]</scope>
</reference>
<keyword evidence="6" id="KW-0645">Protease</keyword>
<organism evidence="12 13">
    <name type="scientific">Prorocentrum cordatum</name>
    <dbReference type="NCBI Taxonomy" id="2364126"/>
    <lineage>
        <taxon>Eukaryota</taxon>
        <taxon>Sar</taxon>
        <taxon>Alveolata</taxon>
        <taxon>Dinophyceae</taxon>
        <taxon>Prorocentrales</taxon>
        <taxon>Prorocentraceae</taxon>
        <taxon>Prorocentrum</taxon>
    </lineage>
</organism>
<evidence type="ECO:0000313" key="13">
    <source>
        <dbReference type="Proteomes" id="UP001189429"/>
    </source>
</evidence>
<dbReference type="InterPro" id="IPR044838">
    <property type="entry name" value="EGY1-like"/>
</dbReference>
<protein>
    <submittedName>
        <fullName evidence="12">Uncharacterized protein</fullName>
    </submittedName>
</protein>
<evidence type="ECO:0000256" key="8">
    <source>
        <dbReference type="ARBA" id="ARBA00022801"/>
    </source>
</evidence>
<evidence type="ECO:0000256" key="7">
    <source>
        <dbReference type="ARBA" id="ARBA00022692"/>
    </source>
</evidence>
<keyword evidence="7" id="KW-0812">Transmembrane</keyword>
<keyword evidence="10" id="KW-1133">Transmembrane helix</keyword>
<sequence>MCSTYFFPNLLPAPSYFMFLHTSSHRRVIQVCAPRTCADFSSSSVRGNLRGAAVRAPAWAPRDAAAVQERLATELGCRSVGVRLLRRRLRSGEDALGGPGGLPRFDLYATLEDGAEAPVVDASAYLVSVSTLAACLLCFYGLSAGWLPAAGGPSGALPAGLLLGLLGVGEGCRAACARASGVRLGPPTLLPSPQLGVAGCFARAESPPPSRAEALRLALAPPLAVAAASCVLLALGAPVGDGAAAAAAGVAPAAARVAWPLALLPGGCSAQLWAGTHGLLMRRYALLPHSPDGRMALQSLVGPGTARQ</sequence>
<evidence type="ECO:0000256" key="11">
    <source>
        <dbReference type="ARBA" id="ARBA00023136"/>
    </source>
</evidence>
<keyword evidence="13" id="KW-1185">Reference proteome</keyword>
<name>A0ABN9VVC5_9DINO</name>
<evidence type="ECO:0000256" key="9">
    <source>
        <dbReference type="ARBA" id="ARBA00022946"/>
    </source>
</evidence>
<accession>A0ABN9VVC5</accession>
<evidence type="ECO:0000256" key="3">
    <source>
        <dbReference type="ARBA" id="ARBA00007931"/>
    </source>
</evidence>
<evidence type="ECO:0000256" key="2">
    <source>
        <dbReference type="ARBA" id="ARBA00004229"/>
    </source>
</evidence>
<dbReference type="Proteomes" id="UP001189429">
    <property type="component" value="Unassembled WGS sequence"/>
</dbReference>
<dbReference type="PANTHER" id="PTHR31412">
    <property type="entry name" value="ZINC METALLOPROTEASE EGY1"/>
    <property type="match status" value="1"/>
</dbReference>
<feature type="non-terminal residue" evidence="12">
    <location>
        <position position="308"/>
    </location>
</feature>
<evidence type="ECO:0000256" key="1">
    <source>
        <dbReference type="ARBA" id="ARBA00004141"/>
    </source>
</evidence>
<evidence type="ECO:0000256" key="4">
    <source>
        <dbReference type="ARBA" id="ARBA00022528"/>
    </source>
</evidence>
<gene>
    <name evidence="12" type="ORF">PCOR1329_LOCUS61567</name>
</gene>
<evidence type="ECO:0000256" key="6">
    <source>
        <dbReference type="ARBA" id="ARBA00022670"/>
    </source>
</evidence>
<keyword evidence="9" id="KW-0809">Transit peptide</keyword>
<keyword evidence="5" id="KW-0934">Plastid</keyword>
<keyword evidence="4" id="KW-0150">Chloroplast</keyword>
<comment type="caution">
    <text evidence="12">The sequence shown here is derived from an EMBL/GenBank/DDBJ whole genome shotgun (WGS) entry which is preliminary data.</text>
</comment>
<comment type="similarity">
    <text evidence="3">Belongs to the peptidase M50B family.</text>
</comment>